<gene>
    <name evidence="1" type="ORF">EYF80_037078</name>
</gene>
<dbReference type="Proteomes" id="UP000314294">
    <property type="component" value="Unassembled WGS sequence"/>
</dbReference>
<protein>
    <submittedName>
        <fullName evidence="1">Uncharacterized protein</fullName>
    </submittedName>
</protein>
<dbReference type="EMBL" id="SRLO01000538">
    <property type="protein sequence ID" value="TNN52698.1"/>
    <property type="molecule type" value="Genomic_DNA"/>
</dbReference>
<name>A0A4Z2GGM8_9TELE</name>
<sequence>MNSHSYWVRITSRDHSVASEELSVARSRMSLAEDQQQRIKLYGLKAVDNLHTGELSCSWDSESLSMRYVTKIVSSRLSSIRAKITMQ</sequence>
<organism evidence="1 2">
    <name type="scientific">Liparis tanakae</name>
    <name type="common">Tanaka's snailfish</name>
    <dbReference type="NCBI Taxonomy" id="230148"/>
    <lineage>
        <taxon>Eukaryota</taxon>
        <taxon>Metazoa</taxon>
        <taxon>Chordata</taxon>
        <taxon>Craniata</taxon>
        <taxon>Vertebrata</taxon>
        <taxon>Euteleostomi</taxon>
        <taxon>Actinopterygii</taxon>
        <taxon>Neopterygii</taxon>
        <taxon>Teleostei</taxon>
        <taxon>Neoteleostei</taxon>
        <taxon>Acanthomorphata</taxon>
        <taxon>Eupercaria</taxon>
        <taxon>Perciformes</taxon>
        <taxon>Cottioidei</taxon>
        <taxon>Cottales</taxon>
        <taxon>Liparidae</taxon>
        <taxon>Liparis</taxon>
    </lineage>
</organism>
<comment type="caution">
    <text evidence="1">The sequence shown here is derived from an EMBL/GenBank/DDBJ whole genome shotgun (WGS) entry which is preliminary data.</text>
</comment>
<evidence type="ECO:0000313" key="2">
    <source>
        <dbReference type="Proteomes" id="UP000314294"/>
    </source>
</evidence>
<dbReference type="AlphaFoldDB" id="A0A4Z2GGM8"/>
<accession>A0A4Z2GGM8</accession>
<keyword evidence="2" id="KW-1185">Reference proteome</keyword>
<proteinExistence type="predicted"/>
<evidence type="ECO:0000313" key="1">
    <source>
        <dbReference type="EMBL" id="TNN52698.1"/>
    </source>
</evidence>
<reference evidence="1 2" key="1">
    <citation type="submission" date="2019-03" db="EMBL/GenBank/DDBJ databases">
        <title>First draft genome of Liparis tanakae, snailfish: a comprehensive survey of snailfish specific genes.</title>
        <authorList>
            <person name="Kim W."/>
            <person name="Song I."/>
            <person name="Jeong J.-H."/>
            <person name="Kim D."/>
            <person name="Kim S."/>
            <person name="Ryu S."/>
            <person name="Song J.Y."/>
            <person name="Lee S.K."/>
        </authorList>
    </citation>
    <scope>NUCLEOTIDE SEQUENCE [LARGE SCALE GENOMIC DNA]</scope>
    <source>
        <tissue evidence="1">Muscle</tissue>
    </source>
</reference>